<evidence type="ECO:0000256" key="7">
    <source>
        <dbReference type="ARBA" id="ARBA00023136"/>
    </source>
</evidence>
<dbReference type="GO" id="GO:0009277">
    <property type="term" value="C:fungal-type cell wall"/>
    <property type="evidence" value="ECO:0007669"/>
    <property type="project" value="TreeGrafter"/>
</dbReference>
<feature type="transmembrane region" description="Helical" evidence="16">
    <location>
        <begin position="326"/>
        <end position="350"/>
    </location>
</feature>
<reference evidence="17 18" key="1">
    <citation type="submission" date="2023-11" db="EMBL/GenBank/DDBJ databases">
        <title>An acidophilic fungus is an integral part of prey digestion in a carnivorous sundew plant.</title>
        <authorList>
            <person name="Tsai I.J."/>
        </authorList>
    </citation>
    <scope>NUCLEOTIDE SEQUENCE [LARGE SCALE GENOMIC DNA]</scope>
    <source>
        <strain evidence="17">169a</strain>
    </source>
</reference>
<evidence type="ECO:0000256" key="12">
    <source>
        <dbReference type="ARBA" id="ARBA00037649"/>
    </source>
</evidence>
<evidence type="ECO:0000256" key="5">
    <source>
        <dbReference type="ARBA" id="ARBA00022475"/>
    </source>
</evidence>
<dbReference type="InterPro" id="IPR050732">
    <property type="entry name" value="Beta-glucan_modifiers"/>
</dbReference>
<organism evidence="17 18">
    <name type="scientific">Acrodontium crateriforme</name>
    <dbReference type="NCBI Taxonomy" id="150365"/>
    <lineage>
        <taxon>Eukaryota</taxon>
        <taxon>Fungi</taxon>
        <taxon>Dikarya</taxon>
        <taxon>Ascomycota</taxon>
        <taxon>Pezizomycotina</taxon>
        <taxon>Dothideomycetes</taxon>
        <taxon>Dothideomycetidae</taxon>
        <taxon>Mycosphaerellales</taxon>
        <taxon>Teratosphaeriaceae</taxon>
        <taxon>Acrodontium</taxon>
    </lineage>
</organism>
<evidence type="ECO:0000256" key="6">
    <source>
        <dbReference type="ARBA" id="ARBA00022801"/>
    </source>
</evidence>
<keyword evidence="16" id="KW-1133">Transmembrane helix</keyword>
<dbReference type="PANTHER" id="PTHR16631:SF17">
    <property type="entry name" value="GLUCAN ENDO-1,3-BETA-GLUCOSIDASE BTGC"/>
    <property type="match status" value="1"/>
</dbReference>
<keyword evidence="11" id="KW-0624">Polysaccharide degradation</keyword>
<comment type="subcellular location">
    <subcellularLocation>
        <location evidence="2">Cell membrane</location>
        <topology evidence="2">Single-pass type II membrane protein</topology>
    </subcellularLocation>
</comment>
<comment type="function">
    <text evidence="12">Glucanases play a role in cell expansion during growth, in cell-cell fusion during mating, and in spore release during sporulation. This enzyme may be involved in beta-glucan degradation. Active on laminarin and lichenan.</text>
</comment>
<keyword evidence="16" id="KW-0812">Transmembrane</keyword>
<evidence type="ECO:0000256" key="13">
    <source>
        <dbReference type="ARBA" id="ARBA00042373"/>
    </source>
</evidence>
<evidence type="ECO:0000256" key="16">
    <source>
        <dbReference type="SAM" id="Phobius"/>
    </source>
</evidence>
<evidence type="ECO:0000256" key="2">
    <source>
        <dbReference type="ARBA" id="ARBA00004401"/>
    </source>
</evidence>
<dbReference type="Proteomes" id="UP001303373">
    <property type="component" value="Chromosome 2"/>
</dbReference>
<keyword evidence="7 16" id="KW-0472">Membrane</keyword>
<keyword evidence="6 17" id="KW-0378">Hydrolase</keyword>
<dbReference type="SUPFAM" id="SSF51445">
    <property type="entry name" value="(Trans)glycosidases"/>
    <property type="match status" value="1"/>
</dbReference>
<evidence type="ECO:0000313" key="17">
    <source>
        <dbReference type="EMBL" id="WPG98796.1"/>
    </source>
</evidence>
<keyword evidence="18" id="KW-1185">Reference proteome</keyword>
<dbReference type="GO" id="GO:0005886">
    <property type="term" value="C:plasma membrane"/>
    <property type="evidence" value="ECO:0007669"/>
    <property type="project" value="UniProtKB-SubCell"/>
</dbReference>
<proteinExistence type="inferred from homology"/>
<feature type="compositionally biased region" description="Polar residues" evidence="15">
    <location>
        <begin position="67"/>
        <end position="79"/>
    </location>
</feature>
<name>A0AAQ3LZA3_9PEZI</name>
<evidence type="ECO:0000256" key="9">
    <source>
        <dbReference type="ARBA" id="ARBA00023277"/>
    </source>
</evidence>
<gene>
    <name evidence="17" type="ORF">R9X50_00159200</name>
</gene>
<evidence type="ECO:0000256" key="15">
    <source>
        <dbReference type="SAM" id="MobiDB-lite"/>
    </source>
</evidence>
<feature type="region of interest" description="Disordered" evidence="15">
    <location>
        <begin position="119"/>
        <end position="163"/>
    </location>
</feature>
<dbReference type="GO" id="GO:0042973">
    <property type="term" value="F:glucan endo-1,3-beta-D-glucosidase activity"/>
    <property type="evidence" value="ECO:0007669"/>
    <property type="project" value="UniProtKB-EC"/>
</dbReference>
<dbReference type="InterPro" id="IPR017853">
    <property type="entry name" value="GH"/>
</dbReference>
<evidence type="ECO:0000256" key="3">
    <source>
        <dbReference type="ARBA" id="ARBA00008773"/>
    </source>
</evidence>
<keyword evidence="5" id="KW-1003">Cell membrane</keyword>
<dbReference type="GO" id="GO:0005576">
    <property type="term" value="C:extracellular region"/>
    <property type="evidence" value="ECO:0007669"/>
    <property type="project" value="TreeGrafter"/>
</dbReference>
<keyword evidence="10" id="KW-0961">Cell wall biogenesis/degradation</keyword>
<evidence type="ECO:0000256" key="14">
    <source>
        <dbReference type="ARBA" id="ARBA00043078"/>
    </source>
</evidence>
<evidence type="ECO:0000256" key="1">
    <source>
        <dbReference type="ARBA" id="ARBA00000382"/>
    </source>
</evidence>
<protein>
    <recommendedName>
        <fullName evidence="4">glucan endo-1,3-beta-D-glucosidase</fullName>
        <ecNumber evidence="4">3.2.1.39</ecNumber>
    </recommendedName>
    <alternativeName>
        <fullName evidence="14">Endo-1,3-beta-glucanase btgC</fullName>
    </alternativeName>
    <alternativeName>
        <fullName evidence="13">Laminarinase btgC</fullName>
    </alternativeName>
</protein>
<dbReference type="AlphaFoldDB" id="A0AAQ3LZA3"/>
<dbReference type="GO" id="GO:0071555">
    <property type="term" value="P:cell wall organization"/>
    <property type="evidence" value="ECO:0007669"/>
    <property type="project" value="UniProtKB-KW"/>
</dbReference>
<evidence type="ECO:0000256" key="10">
    <source>
        <dbReference type="ARBA" id="ARBA00023316"/>
    </source>
</evidence>
<dbReference type="EC" id="3.2.1.39" evidence="4"/>
<comment type="catalytic activity">
    <reaction evidence="1">
        <text>Hydrolysis of (1-&gt;3)-beta-D-glucosidic linkages in (1-&gt;3)-beta-D-glucans.</text>
        <dbReference type="EC" id="3.2.1.39"/>
    </reaction>
</comment>
<accession>A0AAQ3LZA3</accession>
<evidence type="ECO:0000256" key="4">
    <source>
        <dbReference type="ARBA" id="ARBA00012780"/>
    </source>
</evidence>
<feature type="region of interest" description="Disordered" evidence="15">
    <location>
        <begin position="1"/>
        <end position="83"/>
    </location>
</feature>
<keyword evidence="9" id="KW-0119">Carbohydrate metabolism</keyword>
<sequence length="702" mass="77128">MDSYRANHISNFDFDYSQEPYRQREKRLSNPPSPGKRAGLPPQWTAEPPSPTISQVTSRSKSRSRPNRQLQYTTSNASLSKHEELDQVGTMIVKPNEFENRDKWGLDCHAMKEMDDLFNSKAMPPPPKPSEDRLKLHRPGSPPKFTSFTKSTPPPAWTPSLHSVSSQTSFAPLLENRSPTRTISVLDSPYESPYGSPMLANRSSRPVSSFTELGTPTSLNASPIRLTRERINLNGYETVNLKNVEMDQEAGTPMSQKNVARRMPIALRGGIQAGLGIFKEKSRATSGRYKSIPAGKWMKGAAETSEYEKKAWEPPRPAKSASGKRIIAVIITIVLLVAIICGAVGGAAAASKNKTAPSTSIKSETPASNGSALFTFNSSEVKAILNNPDYHRIFPGIDYTPPNTQYQACGNSTSLQNNITLDVAVLAQLTPTIRLYSTDCNQTQLLLTAIDQLNYTSTLKVWLGVDLRGDENIDSRQLSQMWDIIDDYPPERFAGILLGDGVLDRNEMSEDELIEQLDVVRRNLTARNVDLPVAASEPGHEWSENLATASDIIIANVNLFRANQTSGQASSWTWDKVQQLKSLPSTEHHGPWPRSIIGEIGWPIADADTTSSGNTSNNASNAVASVSDVNTFMNAWICDSLKNGTSFFWMNPLESFSNTTNTLDTSSDSTLSIDYTLIDSSRKLKAGLEIPDCGGRTVDSSH</sequence>
<comment type="similarity">
    <text evidence="3">Belongs to the glycosyl hydrolase 17 family.</text>
</comment>
<dbReference type="EMBL" id="CP138581">
    <property type="protein sequence ID" value="WPG98796.1"/>
    <property type="molecule type" value="Genomic_DNA"/>
</dbReference>
<evidence type="ECO:0000256" key="11">
    <source>
        <dbReference type="ARBA" id="ARBA00023326"/>
    </source>
</evidence>
<dbReference type="GO" id="GO:0000272">
    <property type="term" value="P:polysaccharide catabolic process"/>
    <property type="evidence" value="ECO:0007669"/>
    <property type="project" value="UniProtKB-KW"/>
</dbReference>
<dbReference type="GO" id="GO:0009986">
    <property type="term" value="C:cell surface"/>
    <property type="evidence" value="ECO:0007669"/>
    <property type="project" value="TreeGrafter"/>
</dbReference>
<evidence type="ECO:0000256" key="8">
    <source>
        <dbReference type="ARBA" id="ARBA00023180"/>
    </source>
</evidence>
<dbReference type="PANTHER" id="PTHR16631">
    <property type="entry name" value="GLUCAN 1,3-BETA-GLUCOSIDASE"/>
    <property type="match status" value="1"/>
</dbReference>
<keyword evidence="8" id="KW-0325">Glycoprotein</keyword>
<evidence type="ECO:0000313" key="18">
    <source>
        <dbReference type="Proteomes" id="UP001303373"/>
    </source>
</evidence>